<dbReference type="InterPro" id="IPR026902">
    <property type="entry name" value="RnfC_N"/>
</dbReference>
<dbReference type="Pfam" id="PF10531">
    <property type="entry name" value="SLBB"/>
    <property type="match status" value="1"/>
</dbReference>
<dbReference type="PROSITE" id="PS51379">
    <property type="entry name" value="4FE4S_FER_2"/>
    <property type="match status" value="2"/>
</dbReference>
<evidence type="ECO:0000256" key="7">
    <source>
        <dbReference type="ARBA" id="ARBA00023014"/>
    </source>
</evidence>
<feature type="binding site" evidence="8">
    <location>
        <position position="416"/>
    </location>
    <ligand>
        <name>[4Fe-4S] cluster</name>
        <dbReference type="ChEBI" id="CHEBI:49883"/>
        <label>1</label>
    </ligand>
</feature>
<reference evidence="10 11" key="1">
    <citation type="submission" date="2017-06" db="EMBL/GenBank/DDBJ databases">
        <authorList>
            <person name="Kim H.J."/>
            <person name="Triplett B.A."/>
        </authorList>
    </citation>
    <scope>NUCLEOTIDE SEQUENCE [LARGE SCALE GENOMIC DNA]</scope>
    <source>
        <strain evidence="10 11">SCA</strain>
    </source>
</reference>
<dbReference type="NCBIfam" id="TIGR01945">
    <property type="entry name" value="rnfC"/>
    <property type="match status" value="1"/>
</dbReference>
<comment type="function">
    <text evidence="8">Part of a membrane-bound complex that couples electron transfer with translocation of ions across the membrane.</text>
</comment>
<dbReference type="Proteomes" id="UP000198304">
    <property type="component" value="Unassembled WGS sequence"/>
</dbReference>
<evidence type="ECO:0000259" key="9">
    <source>
        <dbReference type="PROSITE" id="PS51379"/>
    </source>
</evidence>
<keyword evidence="3 8" id="KW-0479">Metal-binding</keyword>
<dbReference type="AlphaFoldDB" id="A0A239DT83"/>
<evidence type="ECO:0000256" key="8">
    <source>
        <dbReference type="HAMAP-Rule" id="MF_00461"/>
    </source>
</evidence>
<dbReference type="EMBL" id="FZOJ01000008">
    <property type="protein sequence ID" value="SNS35557.1"/>
    <property type="molecule type" value="Genomic_DNA"/>
</dbReference>
<dbReference type="EC" id="7.-.-.-" evidence="8"/>
<name>A0A239DT83_9FIRM</name>
<evidence type="ECO:0000313" key="11">
    <source>
        <dbReference type="Proteomes" id="UP000198304"/>
    </source>
</evidence>
<evidence type="ECO:0000256" key="2">
    <source>
        <dbReference type="ARBA" id="ARBA00022485"/>
    </source>
</evidence>
<sequence length="444" mass="47610">MKFFTFRGGIHPPEEKETTAQLKIEKAVEPATVIIPLQQHIGAPCEPIVKVGDAVKIGQKIGEAKGFVSAPVHASISGTVKAIGDVPIGTGNEALAIVIESDGKNEVDGSIQPKGNIEALEPKKIIDIIKEAGIVGMGGATFPTHVKLSPPPEKKVDTIILNGAECEPYLTADHRLMLENPDDIILGLKAMMKAVGVENGYIGIENNKPDAIDMMLKAVEKESNIKVAALQTKYPQGGEKQLIFAITNKEVPSGGLPMDVGVIVSNVGTAAQIAKTIKTGMPLIERITTVTGKAIKEPKNLLIKIGTPVKELIEQCGGYVEEPGKLILGGPMMGFAQHNDEIPAVKGTSGVLVFNKEEAEMPNPLNCIRCGRCVEICPANLQPVYISENSLANRMEHAEKYRALDCIECGSCSYVCPSRRPLLPSIRVAKNQIIAKKREQKKSN</sequence>
<comment type="similarity">
    <text evidence="8">Belongs to the 4Fe4S bacterial-type ferredoxin family. RnfC subfamily.</text>
</comment>
<keyword evidence="11" id="KW-1185">Reference proteome</keyword>
<feature type="binding site" evidence="8">
    <location>
        <position position="370"/>
    </location>
    <ligand>
        <name>[4Fe-4S] cluster</name>
        <dbReference type="ChEBI" id="CHEBI:49883"/>
        <label>1</label>
    </ligand>
</feature>
<dbReference type="Pfam" id="PF13375">
    <property type="entry name" value="RnfC_N"/>
    <property type="match status" value="1"/>
</dbReference>
<dbReference type="GO" id="GO:0005886">
    <property type="term" value="C:plasma membrane"/>
    <property type="evidence" value="ECO:0007669"/>
    <property type="project" value="UniProtKB-SubCell"/>
</dbReference>
<keyword evidence="8" id="KW-1278">Translocase</keyword>
<dbReference type="Gene3D" id="3.40.50.11540">
    <property type="entry name" value="NADH-ubiquinone oxidoreductase 51kDa subunit"/>
    <property type="match status" value="1"/>
</dbReference>
<dbReference type="NCBIfam" id="NF003454">
    <property type="entry name" value="PRK05035.1"/>
    <property type="match status" value="1"/>
</dbReference>
<keyword evidence="2 8" id="KW-0004">4Fe-4S</keyword>
<dbReference type="InterPro" id="IPR010208">
    <property type="entry name" value="Ion_transpt_RnfC/RsxC"/>
</dbReference>
<dbReference type="PROSITE" id="PS00198">
    <property type="entry name" value="4FE4S_FER_1"/>
    <property type="match status" value="2"/>
</dbReference>
<protein>
    <recommendedName>
        <fullName evidence="8">Ion-translocating oxidoreductase complex subunit C</fullName>
        <ecNumber evidence="8">7.-.-.-</ecNumber>
    </recommendedName>
    <alternativeName>
        <fullName evidence="8">Rnf electron transport complex subunit C</fullName>
    </alternativeName>
</protein>
<dbReference type="InterPro" id="IPR019554">
    <property type="entry name" value="Soluble_ligand-bd"/>
</dbReference>
<feature type="binding site" evidence="8">
    <location>
        <position position="373"/>
    </location>
    <ligand>
        <name>[4Fe-4S] cluster</name>
        <dbReference type="ChEBI" id="CHEBI:49883"/>
        <label>1</label>
    </ligand>
</feature>
<keyword evidence="4 8" id="KW-0677">Repeat</keyword>
<feature type="binding site" evidence="8">
    <location>
        <position position="409"/>
    </location>
    <ligand>
        <name>[4Fe-4S] cluster</name>
        <dbReference type="ChEBI" id="CHEBI:49883"/>
        <label>2</label>
    </ligand>
</feature>
<feature type="binding site" evidence="8">
    <location>
        <position position="412"/>
    </location>
    <ligand>
        <name>[4Fe-4S] cluster</name>
        <dbReference type="ChEBI" id="CHEBI:49883"/>
        <label>2</label>
    </ligand>
</feature>
<evidence type="ECO:0000256" key="1">
    <source>
        <dbReference type="ARBA" id="ARBA00022448"/>
    </source>
</evidence>
<evidence type="ECO:0000313" key="10">
    <source>
        <dbReference type="EMBL" id="SNS35557.1"/>
    </source>
</evidence>
<keyword evidence="1 8" id="KW-0813">Transport</keyword>
<dbReference type="Pfam" id="PF12838">
    <property type="entry name" value="Fer4_7"/>
    <property type="match status" value="1"/>
</dbReference>
<feature type="domain" description="4Fe-4S ferredoxin-type" evidence="9">
    <location>
        <begin position="357"/>
        <end position="389"/>
    </location>
</feature>
<keyword evidence="7 8" id="KW-0411">Iron-sulfur</keyword>
<dbReference type="PANTHER" id="PTHR43034:SF2">
    <property type="entry name" value="ION-TRANSLOCATING OXIDOREDUCTASE COMPLEX SUBUNIT C"/>
    <property type="match status" value="1"/>
</dbReference>
<evidence type="ECO:0000256" key="6">
    <source>
        <dbReference type="ARBA" id="ARBA00023004"/>
    </source>
</evidence>
<comment type="subcellular location">
    <subcellularLocation>
        <location evidence="8">Cell membrane</location>
        <topology evidence="8">Peripheral membrane protein</topology>
    </subcellularLocation>
</comment>
<comment type="cofactor">
    <cofactor evidence="8">
        <name>[4Fe-4S] cluster</name>
        <dbReference type="ChEBI" id="CHEBI:49883"/>
    </cofactor>
    <text evidence="8">Binds 2 [4Fe-4S] clusters per subunit.</text>
</comment>
<feature type="binding site" evidence="8">
    <location>
        <position position="367"/>
    </location>
    <ligand>
        <name>[4Fe-4S] cluster</name>
        <dbReference type="ChEBI" id="CHEBI:49883"/>
        <label>1</label>
    </ligand>
</feature>
<dbReference type="InterPro" id="IPR017900">
    <property type="entry name" value="4Fe4S_Fe_S_CS"/>
</dbReference>
<dbReference type="InterPro" id="IPR017896">
    <property type="entry name" value="4Fe4S_Fe-S-bd"/>
</dbReference>
<feature type="binding site" evidence="8">
    <location>
        <position position="377"/>
    </location>
    <ligand>
        <name>[4Fe-4S] cluster</name>
        <dbReference type="ChEBI" id="CHEBI:49883"/>
        <label>2</label>
    </ligand>
</feature>
<keyword evidence="5 8" id="KW-0249">Electron transport</keyword>
<dbReference type="GO" id="GO:0046872">
    <property type="term" value="F:metal ion binding"/>
    <property type="evidence" value="ECO:0007669"/>
    <property type="project" value="UniProtKB-KW"/>
</dbReference>
<dbReference type="Pfam" id="PF01512">
    <property type="entry name" value="Complex1_51K"/>
    <property type="match status" value="1"/>
</dbReference>
<dbReference type="InterPro" id="IPR011538">
    <property type="entry name" value="Nuo51_FMN-bd"/>
</dbReference>
<dbReference type="GO" id="GO:0022900">
    <property type="term" value="P:electron transport chain"/>
    <property type="evidence" value="ECO:0007669"/>
    <property type="project" value="UniProtKB-UniRule"/>
</dbReference>
<dbReference type="GO" id="GO:0051539">
    <property type="term" value="F:4 iron, 4 sulfur cluster binding"/>
    <property type="evidence" value="ECO:0007669"/>
    <property type="project" value="UniProtKB-KW"/>
</dbReference>
<dbReference type="SUPFAM" id="SSF46548">
    <property type="entry name" value="alpha-helical ferredoxin"/>
    <property type="match status" value="1"/>
</dbReference>
<dbReference type="Gene3D" id="3.30.70.20">
    <property type="match status" value="1"/>
</dbReference>
<organism evidence="10 11">
    <name type="scientific">Anaerovirgula multivorans</name>
    <dbReference type="NCBI Taxonomy" id="312168"/>
    <lineage>
        <taxon>Bacteria</taxon>
        <taxon>Bacillati</taxon>
        <taxon>Bacillota</taxon>
        <taxon>Clostridia</taxon>
        <taxon>Peptostreptococcales</taxon>
        <taxon>Natronincolaceae</taxon>
        <taxon>Anaerovirgula</taxon>
    </lineage>
</organism>
<dbReference type="HAMAP" id="MF_00461">
    <property type="entry name" value="RsxC_RnfC"/>
    <property type="match status" value="1"/>
</dbReference>
<dbReference type="InterPro" id="IPR037225">
    <property type="entry name" value="Nuo51_FMN-bd_sf"/>
</dbReference>
<keyword evidence="8" id="KW-0472">Membrane</keyword>
<feature type="binding site" evidence="8">
    <location>
        <position position="406"/>
    </location>
    <ligand>
        <name>[4Fe-4S] cluster</name>
        <dbReference type="ChEBI" id="CHEBI:49883"/>
        <label>2</label>
    </ligand>
</feature>
<dbReference type="PANTHER" id="PTHR43034">
    <property type="entry name" value="ION-TRANSLOCATING OXIDOREDUCTASE COMPLEX SUBUNIT C"/>
    <property type="match status" value="1"/>
</dbReference>
<comment type="subunit">
    <text evidence="8">The complex is composed of six subunits: RnfA, RnfB, RnfC, RnfD, RnfE and RnfG.</text>
</comment>
<keyword evidence="8" id="KW-1003">Cell membrane</keyword>
<dbReference type="GO" id="GO:0009055">
    <property type="term" value="F:electron transfer activity"/>
    <property type="evidence" value="ECO:0007669"/>
    <property type="project" value="InterPro"/>
</dbReference>
<proteinExistence type="inferred from homology"/>
<evidence type="ECO:0000256" key="4">
    <source>
        <dbReference type="ARBA" id="ARBA00022737"/>
    </source>
</evidence>
<dbReference type="SUPFAM" id="SSF142019">
    <property type="entry name" value="Nqo1 FMN-binding domain-like"/>
    <property type="match status" value="1"/>
</dbReference>
<evidence type="ECO:0000256" key="5">
    <source>
        <dbReference type="ARBA" id="ARBA00022982"/>
    </source>
</evidence>
<evidence type="ECO:0000256" key="3">
    <source>
        <dbReference type="ARBA" id="ARBA00022723"/>
    </source>
</evidence>
<gene>
    <name evidence="8" type="primary">rnfC</name>
    <name evidence="10" type="ORF">SAMN05446037_1008126</name>
</gene>
<feature type="domain" description="4Fe-4S ferredoxin-type" evidence="9">
    <location>
        <begin position="397"/>
        <end position="426"/>
    </location>
</feature>
<keyword evidence="6 8" id="KW-0408">Iron</keyword>
<accession>A0A239DT83</accession>
<dbReference type="RefSeq" id="WP_176431310.1">
    <property type="nucleotide sequence ID" value="NZ_FZOJ01000008.1"/>
</dbReference>